<dbReference type="Pfam" id="PF19086">
    <property type="entry name" value="Terpene_syn_C_2"/>
    <property type="match status" value="1"/>
</dbReference>
<evidence type="ECO:0000313" key="1">
    <source>
        <dbReference type="EMBL" id="KAK2602877.1"/>
    </source>
</evidence>
<dbReference type="EMBL" id="JAUJFL010000005">
    <property type="protein sequence ID" value="KAK2602877.1"/>
    <property type="molecule type" value="Genomic_DNA"/>
</dbReference>
<dbReference type="SUPFAM" id="SSF48576">
    <property type="entry name" value="Terpenoid synthases"/>
    <property type="match status" value="1"/>
</dbReference>
<organism evidence="1 2">
    <name type="scientific">Phomopsis amygdali</name>
    <name type="common">Fusicoccum amygdali</name>
    <dbReference type="NCBI Taxonomy" id="1214568"/>
    <lineage>
        <taxon>Eukaryota</taxon>
        <taxon>Fungi</taxon>
        <taxon>Dikarya</taxon>
        <taxon>Ascomycota</taxon>
        <taxon>Pezizomycotina</taxon>
        <taxon>Sordariomycetes</taxon>
        <taxon>Sordariomycetidae</taxon>
        <taxon>Diaporthales</taxon>
        <taxon>Diaporthaceae</taxon>
        <taxon>Diaporthe</taxon>
    </lineage>
</organism>
<keyword evidence="2" id="KW-1185">Reference proteome</keyword>
<accession>A0AAD9SB06</accession>
<name>A0AAD9SB06_PHOAM</name>
<sequence>MPDGLDSGIPLRIHQDDVSEIRGASRAQKDWNDYVSPLKGYEGGLGEPYSFVRVTVPECLPDRLETISYANEFAFIYDDAMEDLDLKNLHEVPLNILETFGSEVLDRDVKPTTRPEKVLQAQILSEMISIDKKRAITAMKAWASFVQLASRTRTAPFETLADYVPARVIDSGELFWFGTLTFGMGLTIPDDELDICMELARPGYAVLGLTNDLYSWEKERRAAERANQDYVFNAVWVIMQERSVDEQKAKTICAEEIRKYAAEYCQIVEDTKENLELSKDVRIYIEAVKFSCIGNLVWSIYCPRYRKS</sequence>
<dbReference type="Proteomes" id="UP001265746">
    <property type="component" value="Unassembled WGS sequence"/>
</dbReference>
<evidence type="ECO:0000313" key="2">
    <source>
        <dbReference type="Proteomes" id="UP001265746"/>
    </source>
</evidence>
<dbReference type="Gene3D" id="1.10.600.10">
    <property type="entry name" value="Farnesyl Diphosphate Synthase"/>
    <property type="match status" value="1"/>
</dbReference>
<comment type="caution">
    <text evidence="1">The sequence shown here is derived from an EMBL/GenBank/DDBJ whole genome shotgun (WGS) entry which is preliminary data.</text>
</comment>
<dbReference type="AlphaFoldDB" id="A0AAD9SB06"/>
<reference evidence="1" key="1">
    <citation type="submission" date="2023-06" db="EMBL/GenBank/DDBJ databases">
        <authorList>
            <person name="Noh H."/>
        </authorList>
    </citation>
    <scope>NUCLEOTIDE SEQUENCE</scope>
    <source>
        <strain evidence="1">DUCC20226</strain>
    </source>
</reference>
<proteinExistence type="predicted"/>
<dbReference type="InterPro" id="IPR008949">
    <property type="entry name" value="Isoprenoid_synthase_dom_sf"/>
</dbReference>
<gene>
    <name evidence="1" type="ORF">N8I77_009379</name>
</gene>
<evidence type="ECO:0008006" key="3">
    <source>
        <dbReference type="Google" id="ProtNLM"/>
    </source>
</evidence>
<protein>
    <recommendedName>
        <fullName evidence="3">Fusicoccadiene synthase</fullName>
    </recommendedName>
</protein>